<dbReference type="CDD" id="cd01948">
    <property type="entry name" value="EAL"/>
    <property type="match status" value="1"/>
</dbReference>
<dbReference type="RefSeq" id="WP_203816967.1">
    <property type="nucleotide sequence ID" value="NZ_BAAABP010000071.1"/>
</dbReference>
<feature type="domain" description="PAS" evidence="2">
    <location>
        <begin position="321"/>
        <end position="392"/>
    </location>
</feature>
<name>A0A919IZZ5_9ACTN</name>
<feature type="transmembrane region" description="Helical" evidence="1">
    <location>
        <begin position="130"/>
        <end position="152"/>
    </location>
</feature>
<dbReference type="EMBL" id="BOMM01000016">
    <property type="protein sequence ID" value="GIE10408.1"/>
    <property type="molecule type" value="Genomic_DNA"/>
</dbReference>
<feature type="domain" description="GGDEF" evidence="4">
    <location>
        <begin position="470"/>
        <end position="600"/>
    </location>
</feature>
<feature type="transmembrane region" description="Helical" evidence="1">
    <location>
        <begin position="158"/>
        <end position="183"/>
    </location>
</feature>
<proteinExistence type="predicted"/>
<dbReference type="Gene3D" id="3.20.20.450">
    <property type="entry name" value="EAL domain"/>
    <property type="match status" value="1"/>
</dbReference>
<keyword evidence="6" id="KW-1185">Reference proteome</keyword>
<dbReference type="Pfam" id="PF00563">
    <property type="entry name" value="EAL"/>
    <property type="match status" value="1"/>
</dbReference>
<dbReference type="NCBIfam" id="TIGR00229">
    <property type="entry name" value="sensory_box"/>
    <property type="match status" value="1"/>
</dbReference>
<protein>
    <recommendedName>
        <fullName evidence="7">PAS domain S-box-containing protein</fullName>
    </recommendedName>
</protein>
<dbReference type="Proteomes" id="UP000598174">
    <property type="component" value="Unassembled WGS sequence"/>
</dbReference>
<dbReference type="GO" id="GO:0071111">
    <property type="term" value="F:cyclic-guanylate-specific phosphodiesterase activity"/>
    <property type="evidence" value="ECO:0007669"/>
    <property type="project" value="InterPro"/>
</dbReference>
<evidence type="ECO:0000259" key="4">
    <source>
        <dbReference type="PROSITE" id="PS50887"/>
    </source>
</evidence>
<dbReference type="PROSITE" id="PS50112">
    <property type="entry name" value="PAS"/>
    <property type="match status" value="1"/>
</dbReference>
<dbReference type="Gene3D" id="3.30.450.20">
    <property type="entry name" value="PAS domain"/>
    <property type="match status" value="1"/>
</dbReference>
<dbReference type="InterPro" id="IPR000160">
    <property type="entry name" value="GGDEF_dom"/>
</dbReference>
<evidence type="ECO:0000259" key="3">
    <source>
        <dbReference type="PROSITE" id="PS50883"/>
    </source>
</evidence>
<feature type="transmembrane region" description="Helical" evidence="1">
    <location>
        <begin position="218"/>
        <end position="239"/>
    </location>
</feature>
<sequence>MAAGPLSRAVLIAAPVLLCAAGLVLLPPAAVAGFMIAGAGVTAAIMARAAVSGRSAGPRLRALALAGGVGLTALAGAGSGFAALFAPHTRVAGGVPLAAEIPLVSLFFVAALVLPAILRPAQRRDTLARLRFGLDVLGVTACLMFASWLPLFSAGPRLGASITALIFGSAAVATAAVAGVHAIRDRAALQWCGPAASLSLAGLTALVVAADFHGEPNAAIAAVAAAVAINVAAVALWHGSVRISPDVGTVPSPGSEPSGSFPLLAVLILGSALVTVYHLMNGRGVDEASIMLGTVAVAAVAAREWVSAMALRRHAGHLTDQGNRLRSLMFGSADVAMVLDANLAVRWQSAAAARHFALSDQDVLGRPVSALIHPEQVDEVHAFLAEQMLRNGHDGKSVKIRDGFGDWRETEWTAGGTDPAEPGHTLVVHIRDVTNLRDLEQALRQDTHLDRQTGLVNHEGLLRAAELIPDAGAMIVVELSGLTAIGDVHGRDLAEVVLVEAARRLRTGVADADVTARVGEHRLAILTHSGAVRAQLLSGQLVNALSAPYPAAGTVAHLSARAGLADVTGEHGIAEVIRRASLALRSVRSGPPGSVEWYDAEMESRLLRRSTLEQDLPGALDRGEINLSYQPIVDLTTGHVVGTEVLPSWRHGTLGAVPAAELLPLAEELGLLGDLGHWLLHRSCRVLAEWRQLHDSLWLAVNVRPRELVDPAFQASLHTALDNHGLPHSALVVEISEQHLLDVRGEAAHRPAVEEVAAQLGRLRVQGVRTAIDDFGTGPTSLSRLRVLPIDLLKIDGEMSGVMDVAVTLGRRFGMEVIALGLQTPADLDTVQAAGCRFAQGELLGRPMPAEHFEALLEEHGDLPHHRR</sequence>
<dbReference type="SMART" id="SM00267">
    <property type="entry name" value="GGDEF"/>
    <property type="match status" value="1"/>
</dbReference>
<dbReference type="SUPFAM" id="SSF141868">
    <property type="entry name" value="EAL domain-like"/>
    <property type="match status" value="1"/>
</dbReference>
<feature type="transmembrane region" description="Helical" evidence="1">
    <location>
        <begin position="195"/>
        <end position="212"/>
    </location>
</feature>
<feature type="transmembrane region" description="Helical" evidence="1">
    <location>
        <begin position="9"/>
        <end position="26"/>
    </location>
</feature>
<feature type="transmembrane region" description="Helical" evidence="1">
    <location>
        <begin position="32"/>
        <end position="51"/>
    </location>
</feature>
<feature type="transmembrane region" description="Helical" evidence="1">
    <location>
        <begin position="63"/>
        <end position="85"/>
    </location>
</feature>
<dbReference type="PROSITE" id="PS50887">
    <property type="entry name" value="GGDEF"/>
    <property type="match status" value="1"/>
</dbReference>
<dbReference type="InterPro" id="IPR013767">
    <property type="entry name" value="PAS_fold"/>
</dbReference>
<evidence type="ECO:0000256" key="1">
    <source>
        <dbReference type="SAM" id="Phobius"/>
    </source>
</evidence>
<dbReference type="CDD" id="cd00130">
    <property type="entry name" value="PAS"/>
    <property type="match status" value="1"/>
</dbReference>
<dbReference type="SMART" id="SM00091">
    <property type="entry name" value="PAS"/>
    <property type="match status" value="1"/>
</dbReference>
<dbReference type="SUPFAM" id="SSF55785">
    <property type="entry name" value="PYP-like sensor domain (PAS domain)"/>
    <property type="match status" value="1"/>
</dbReference>
<feature type="transmembrane region" description="Helical" evidence="1">
    <location>
        <begin position="97"/>
        <end position="118"/>
    </location>
</feature>
<evidence type="ECO:0008006" key="7">
    <source>
        <dbReference type="Google" id="ProtNLM"/>
    </source>
</evidence>
<keyword evidence="1" id="KW-0472">Membrane</keyword>
<dbReference type="SUPFAM" id="SSF55073">
    <property type="entry name" value="Nucleotide cyclase"/>
    <property type="match status" value="1"/>
</dbReference>
<organism evidence="5 6">
    <name type="scientific">Paractinoplanes ferrugineus</name>
    <dbReference type="NCBI Taxonomy" id="113564"/>
    <lineage>
        <taxon>Bacteria</taxon>
        <taxon>Bacillati</taxon>
        <taxon>Actinomycetota</taxon>
        <taxon>Actinomycetes</taxon>
        <taxon>Micromonosporales</taxon>
        <taxon>Micromonosporaceae</taxon>
        <taxon>Paractinoplanes</taxon>
    </lineage>
</organism>
<dbReference type="SMART" id="SM00052">
    <property type="entry name" value="EAL"/>
    <property type="match status" value="1"/>
</dbReference>
<dbReference type="InterPro" id="IPR043128">
    <property type="entry name" value="Rev_trsase/Diguanyl_cyclase"/>
</dbReference>
<gene>
    <name evidence="5" type="ORF">Afe05nite_22480</name>
</gene>
<keyword evidence="1" id="KW-0812">Transmembrane</keyword>
<dbReference type="InterPro" id="IPR000014">
    <property type="entry name" value="PAS"/>
</dbReference>
<evidence type="ECO:0000259" key="2">
    <source>
        <dbReference type="PROSITE" id="PS50112"/>
    </source>
</evidence>
<accession>A0A919IZZ5</accession>
<dbReference type="PANTHER" id="PTHR33121:SF70">
    <property type="entry name" value="SIGNALING PROTEIN YKOW"/>
    <property type="match status" value="1"/>
</dbReference>
<dbReference type="PANTHER" id="PTHR33121">
    <property type="entry name" value="CYCLIC DI-GMP PHOSPHODIESTERASE PDEF"/>
    <property type="match status" value="1"/>
</dbReference>
<comment type="caution">
    <text evidence="5">The sequence shown here is derived from an EMBL/GenBank/DDBJ whole genome shotgun (WGS) entry which is preliminary data.</text>
</comment>
<dbReference type="InterPro" id="IPR001633">
    <property type="entry name" value="EAL_dom"/>
</dbReference>
<dbReference type="AlphaFoldDB" id="A0A919IZZ5"/>
<dbReference type="Gene3D" id="3.30.70.270">
    <property type="match status" value="1"/>
</dbReference>
<dbReference type="Pfam" id="PF00989">
    <property type="entry name" value="PAS"/>
    <property type="match status" value="1"/>
</dbReference>
<reference evidence="5" key="1">
    <citation type="submission" date="2021-01" db="EMBL/GenBank/DDBJ databases">
        <title>Whole genome shotgun sequence of Actinoplanes ferrugineus NBRC 15555.</title>
        <authorList>
            <person name="Komaki H."/>
            <person name="Tamura T."/>
        </authorList>
    </citation>
    <scope>NUCLEOTIDE SEQUENCE</scope>
    <source>
        <strain evidence="5">NBRC 15555</strain>
    </source>
</reference>
<dbReference type="GO" id="GO:0006355">
    <property type="term" value="P:regulation of DNA-templated transcription"/>
    <property type="evidence" value="ECO:0007669"/>
    <property type="project" value="InterPro"/>
</dbReference>
<evidence type="ECO:0000313" key="5">
    <source>
        <dbReference type="EMBL" id="GIE10408.1"/>
    </source>
</evidence>
<feature type="domain" description="EAL" evidence="3">
    <location>
        <begin position="609"/>
        <end position="861"/>
    </location>
</feature>
<evidence type="ECO:0000313" key="6">
    <source>
        <dbReference type="Proteomes" id="UP000598174"/>
    </source>
</evidence>
<dbReference type="InterPro" id="IPR035965">
    <property type="entry name" value="PAS-like_dom_sf"/>
</dbReference>
<feature type="transmembrane region" description="Helical" evidence="1">
    <location>
        <begin position="260"/>
        <end position="280"/>
    </location>
</feature>
<dbReference type="InterPro" id="IPR029787">
    <property type="entry name" value="Nucleotide_cyclase"/>
</dbReference>
<dbReference type="InterPro" id="IPR035919">
    <property type="entry name" value="EAL_sf"/>
</dbReference>
<dbReference type="InterPro" id="IPR050706">
    <property type="entry name" value="Cyclic-di-GMP_PDE-like"/>
</dbReference>
<dbReference type="Pfam" id="PF00990">
    <property type="entry name" value="GGDEF"/>
    <property type="match status" value="1"/>
</dbReference>
<dbReference type="PROSITE" id="PS50883">
    <property type="entry name" value="EAL"/>
    <property type="match status" value="1"/>
</dbReference>
<keyword evidence="1" id="KW-1133">Transmembrane helix</keyword>